<organism evidence="4 5">
    <name type="scientific">Cordylochernes scorpioides</name>
    <dbReference type="NCBI Taxonomy" id="51811"/>
    <lineage>
        <taxon>Eukaryota</taxon>
        <taxon>Metazoa</taxon>
        <taxon>Ecdysozoa</taxon>
        <taxon>Arthropoda</taxon>
        <taxon>Chelicerata</taxon>
        <taxon>Arachnida</taxon>
        <taxon>Pseudoscorpiones</taxon>
        <taxon>Cheliferoidea</taxon>
        <taxon>Chernetidae</taxon>
        <taxon>Cordylochernes</taxon>
    </lineage>
</organism>
<evidence type="ECO:0000313" key="4">
    <source>
        <dbReference type="EMBL" id="UYV81140.1"/>
    </source>
</evidence>
<dbReference type="InterPro" id="IPR000863">
    <property type="entry name" value="Sulfotransferase_dom"/>
</dbReference>
<dbReference type="EMBL" id="CP092882">
    <property type="protein sequence ID" value="UYV81140.1"/>
    <property type="molecule type" value="Genomic_DNA"/>
</dbReference>
<sequence>MMFQMPKFPKYQDVDGYRVIAAFSPEAVRSAMAYQPREDDIIVATFPKCGTTWTQNIVFLILNKGKAFDNIDDFLVKTPFLELCGADAVENMPRPGAIKIHFPFNKAPFSSSAKYIYVARNPKDTCVSFYHHTLNISPYEFDGSFDDFFEIFFNSQNDYGDYFDHVLSWYEHRNDPNVLFLTYEELKFNAKDSVLKIAKFLGEEYEKMLIENPDIMDNVLKHSSVEEMRKTVEIDPSEPPPPPELLPSGLRHMNQYIEDRELAPLTSLDLVRKGIVGDWKNNFNEEQAKRLDDKTREKFAGTDILKFWQKLGILE</sequence>
<accession>A0ABY6LN54</accession>
<keyword evidence="5" id="KW-1185">Reference proteome</keyword>
<feature type="domain" description="Sulfotransferase" evidence="3">
    <location>
        <begin position="269"/>
        <end position="302"/>
    </location>
</feature>
<name>A0ABY6LN54_9ARAC</name>
<dbReference type="SUPFAM" id="SSF52540">
    <property type="entry name" value="P-loop containing nucleoside triphosphate hydrolases"/>
    <property type="match status" value="1"/>
</dbReference>
<evidence type="ECO:0000313" key="5">
    <source>
        <dbReference type="Proteomes" id="UP001235939"/>
    </source>
</evidence>
<evidence type="ECO:0000259" key="3">
    <source>
        <dbReference type="Pfam" id="PF00685"/>
    </source>
</evidence>
<gene>
    <name evidence="4" type="ORF">LAZ67_20000142</name>
</gene>
<dbReference type="Gene3D" id="3.40.50.300">
    <property type="entry name" value="P-loop containing nucleotide triphosphate hydrolases"/>
    <property type="match status" value="1"/>
</dbReference>
<feature type="domain" description="Sulfotransferase" evidence="3">
    <location>
        <begin position="39"/>
        <end position="230"/>
    </location>
</feature>
<proteinExistence type="inferred from homology"/>
<reference evidence="4 5" key="1">
    <citation type="submission" date="2022-01" db="EMBL/GenBank/DDBJ databases">
        <title>A chromosomal length assembly of Cordylochernes scorpioides.</title>
        <authorList>
            <person name="Zeh D."/>
            <person name="Zeh J."/>
        </authorList>
    </citation>
    <scope>NUCLEOTIDE SEQUENCE [LARGE SCALE GENOMIC DNA]</scope>
    <source>
        <strain evidence="4">IN4F17</strain>
        <tissue evidence="4">Whole Body</tissue>
    </source>
</reference>
<evidence type="ECO:0000256" key="2">
    <source>
        <dbReference type="ARBA" id="ARBA00022679"/>
    </source>
</evidence>
<dbReference type="Pfam" id="PF00685">
    <property type="entry name" value="Sulfotransfer_1"/>
    <property type="match status" value="2"/>
</dbReference>
<dbReference type="InterPro" id="IPR027417">
    <property type="entry name" value="P-loop_NTPase"/>
</dbReference>
<dbReference type="PANTHER" id="PTHR11783">
    <property type="entry name" value="SULFOTRANSFERASE SULT"/>
    <property type="match status" value="1"/>
</dbReference>
<evidence type="ECO:0000256" key="1">
    <source>
        <dbReference type="ARBA" id="ARBA00005771"/>
    </source>
</evidence>
<dbReference type="Proteomes" id="UP001235939">
    <property type="component" value="Chromosome 20"/>
</dbReference>
<comment type="similarity">
    <text evidence="1">Belongs to the sulfotransferase 1 family.</text>
</comment>
<keyword evidence="2" id="KW-0808">Transferase</keyword>
<protein>
    <recommendedName>
        <fullName evidence="3">Sulfotransferase domain-containing protein</fullName>
    </recommendedName>
</protein>